<keyword evidence="1" id="KW-0808">Transferase</keyword>
<dbReference type="EMBL" id="FOHB01000005">
    <property type="protein sequence ID" value="SES36335.1"/>
    <property type="molecule type" value="Genomic_DNA"/>
</dbReference>
<dbReference type="RefSeq" id="WP_091759970.1">
    <property type="nucleotide sequence ID" value="NZ_FOHB01000005.1"/>
</dbReference>
<evidence type="ECO:0000313" key="1">
    <source>
        <dbReference type="EMBL" id="SES36335.1"/>
    </source>
</evidence>
<sequence length="313" mass="33130">MTIELVGPSPGTVDGSLSRAERLAATPSLAGLRATSPLPLPTRHWGAAEALLALDEARLSLPLHLPDATVVSALTTVVLRSGDAAVKVYPPGTDPAHLDLLAAALAGTSTAHLPDGRAVVTSHGIVTVTPWLPPAPAVTWEEVGALLRRFHAEHAAADVPVWAPLSRLPSQVEGLPLEVAEVMLAARAALLDALGGVRSELGVGTIHGDVSPSNVMRTAAGPRLIDLDWVAVAPREYDLAAASRRVRDGEISRPTYAGFCDAYGFDVLSWDGLPVLDRIADLGGVAFRLWDCRHHGRDLDWVEAEARLWRPPL</sequence>
<organism evidence="1 2">
    <name type="scientific">Pedococcus cremeus</name>
    <dbReference type="NCBI Taxonomy" id="587636"/>
    <lineage>
        <taxon>Bacteria</taxon>
        <taxon>Bacillati</taxon>
        <taxon>Actinomycetota</taxon>
        <taxon>Actinomycetes</taxon>
        <taxon>Micrococcales</taxon>
        <taxon>Intrasporangiaceae</taxon>
        <taxon>Pedococcus</taxon>
    </lineage>
</organism>
<protein>
    <submittedName>
        <fullName evidence="1">Phosphotransferase enzyme family protein</fullName>
    </submittedName>
</protein>
<gene>
    <name evidence="1" type="ORF">SAMN05216199_3134</name>
</gene>
<dbReference type="STRING" id="587636.SAMN05216199_3134"/>
<dbReference type="InterPro" id="IPR011009">
    <property type="entry name" value="Kinase-like_dom_sf"/>
</dbReference>
<dbReference type="AlphaFoldDB" id="A0A1H9WR29"/>
<reference evidence="2" key="1">
    <citation type="submission" date="2016-10" db="EMBL/GenBank/DDBJ databases">
        <authorList>
            <person name="Varghese N."/>
            <person name="Submissions S."/>
        </authorList>
    </citation>
    <scope>NUCLEOTIDE SEQUENCE [LARGE SCALE GENOMIC DNA]</scope>
    <source>
        <strain evidence="2">CGMCC 1.6963</strain>
    </source>
</reference>
<proteinExistence type="predicted"/>
<keyword evidence="2" id="KW-1185">Reference proteome</keyword>
<evidence type="ECO:0000313" key="2">
    <source>
        <dbReference type="Proteomes" id="UP000199019"/>
    </source>
</evidence>
<dbReference type="OrthoDB" id="3723194at2"/>
<dbReference type="Gene3D" id="1.10.510.10">
    <property type="entry name" value="Transferase(Phosphotransferase) domain 1"/>
    <property type="match status" value="1"/>
</dbReference>
<dbReference type="GO" id="GO:0016740">
    <property type="term" value="F:transferase activity"/>
    <property type="evidence" value="ECO:0007669"/>
    <property type="project" value="UniProtKB-KW"/>
</dbReference>
<name>A0A1H9WR29_9MICO</name>
<accession>A0A1H9WR29</accession>
<dbReference type="SUPFAM" id="SSF56112">
    <property type="entry name" value="Protein kinase-like (PK-like)"/>
    <property type="match status" value="1"/>
</dbReference>
<dbReference type="Proteomes" id="UP000199019">
    <property type="component" value="Unassembled WGS sequence"/>
</dbReference>